<dbReference type="AlphaFoldDB" id="A0A8S3TT04"/>
<proteinExistence type="predicted"/>
<evidence type="ECO:0000313" key="1">
    <source>
        <dbReference type="EMBL" id="CAG2233554.1"/>
    </source>
</evidence>
<dbReference type="EMBL" id="CAJPWZ010002209">
    <property type="protein sequence ID" value="CAG2233554.1"/>
    <property type="molecule type" value="Genomic_DNA"/>
</dbReference>
<reference evidence="1" key="1">
    <citation type="submission" date="2021-03" db="EMBL/GenBank/DDBJ databases">
        <authorList>
            <person name="Bekaert M."/>
        </authorList>
    </citation>
    <scope>NUCLEOTIDE SEQUENCE</scope>
</reference>
<gene>
    <name evidence="1" type="ORF">MEDL_46189</name>
</gene>
<name>A0A8S3TT04_MYTED</name>
<sequence length="397" mass="46092">MQGYMININTCPRVILTCIPGIGDAIAARLMDMRAKGIHIDRDVLFQIPHLRVTEGILGIIDFSRRPRAELREAVCDRACSVSMLTPKPDHVIIDMGPEECPRSILKDRGISYIPEYESSHYYPVQRDGRTEDQKQITHLQDYDSNIRQWLEECDTQDEVASSCSEEGACSSLEWDKRRLEQIQRRSEHLTMLEQLHCEPSQESLSSVSLNSDLSVCSNEYRTPPPRINMVAHPQPDSQQDGDVPNDRMFTPLSQNWYIQNTVVDQQEDCNHQQEVQQTPPRYNSPDYDQQPRFLHTPTPDHVHFSPSVQHEHHYVNQYQHGFNSLHRLEVYQSQQPTVHSQIDIHNCPTNQHPGVNKVQRRVQMQQKVQYLQQRLDQLQQGVINYAQPVQQQHLLL</sequence>
<accession>A0A8S3TT04</accession>
<dbReference type="InterPro" id="IPR010994">
    <property type="entry name" value="RuvA_2-like"/>
</dbReference>
<dbReference type="Proteomes" id="UP000683360">
    <property type="component" value="Unassembled WGS sequence"/>
</dbReference>
<protein>
    <submittedName>
        <fullName evidence="1">Uncharacterized protein</fullName>
    </submittedName>
</protein>
<comment type="caution">
    <text evidence="1">The sequence shown here is derived from an EMBL/GenBank/DDBJ whole genome shotgun (WGS) entry which is preliminary data.</text>
</comment>
<dbReference type="OrthoDB" id="6184589at2759"/>
<evidence type="ECO:0000313" key="2">
    <source>
        <dbReference type="Proteomes" id="UP000683360"/>
    </source>
</evidence>
<keyword evidence="2" id="KW-1185">Reference proteome</keyword>
<dbReference type="SUPFAM" id="SSF47781">
    <property type="entry name" value="RuvA domain 2-like"/>
    <property type="match status" value="1"/>
</dbReference>
<organism evidence="1 2">
    <name type="scientific">Mytilus edulis</name>
    <name type="common">Blue mussel</name>
    <dbReference type="NCBI Taxonomy" id="6550"/>
    <lineage>
        <taxon>Eukaryota</taxon>
        <taxon>Metazoa</taxon>
        <taxon>Spiralia</taxon>
        <taxon>Lophotrochozoa</taxon>
        <taxon>Mollusca</taxon>
        <taxon>Bivalvia</taxon>
        <taxon>Autobranchia</taxon>
        <taxon>Pteriomorphia</taxon>
        <taxon>Mytilida</taxon>
        <taxon>Mytiloidea</taxon>
        <taxon>Mytilidae</taxon>
        <taxon>Mytilinae</taxon>
        <taxon>Mytilus</taxon>
    </lineage>
</organism>